<comment type="caution">
    <text evidence="1">The sequence shown here is derived from an EMBL/GenBank/DDBJ whole genome shotgun (WGS) entry which is preliminary data.</text>
</comment>
<proteinExistence type="predicted"/>
<keyword evidence="2" id="KW-1185">Reference proteome</keyword>
<reference evidence="2" key="1">
    <citation type="submission" date="2015-11" db="EMBL/GenBank/DDBJ databases">
        <authorList>
            <person name="Tobias N.J."/>
            <person name="Mishra B."/>
            <person name="Gupta D.K."/>
            <person name="Thines M."/>
            <person name="Stinear T.P."/>
            <person name="Bode H.B."/>
        </authorList>
    </citation>
    <scope>NUCLEOTIDE SEQUENCE [LARGE SCALE GENOMIC DNA]</scope>
    <source>
        <strain evidence="2">PB45.5</strain>
    </source>
</reference>
<gene>
    <name evidence="1" type="ORF">Phpb_00912</name>
</gene>
<dbReference type="EMBL" id="LOIC01000019">
    <property type="protein sequence ID" value="OCA55959.1"/>
    <property type="molecule type" value="Genomic_DNA"/>
</dbReference>
<protein>
    <submittedName>
        <fullName evidence="1">Uncharacterized protein</fullName>
    </submittedName>
</protein>
<dbReference type="Proteomes" id="UP000092665">
    <property type="component" value="Unassembled WGS sequence"/>
</dbReference>
<evidence type="ECO:0000313" key="1">
    <source>
        <dbReference type="EMBL" id="OCA55959.1"/>
    </source>
</evidence>
<name>A0A1B8YLH6_9GAMM</name>
<accession>A0A1B8YLH6</accession>
<sequence length="560" mass="61085">MSDDVELIKNAAGKDKCPQGKMALYTNINFNMEELGDILLIAPNVQLDQAQLEYYGFDVGHHDGVSCVVNKMSQAATLVAGLNLNGQILNVSSMSDIPSLVEQGWNDKTRSVVAAPVELVELKMSSASPVVLKIKESVELELTIENLSDIMVPDTTLEVSVSNAGVVSIGAFEQPGTVPAKSAIIVRVPVTGSRAGQTSLTFTLHTPVGFINQGDNVYPVQVRVEFFSVQLTMESIDPISIGLNKTESVELIIKNLSTMDIPVTELKAVAANRDILSVGTFSQPGTIPLNDSVTVPVPVTGLKNGESALTFSLILPEEFDNTGDSQRVVQVKVQTAVTLRITLDRDISLVTGESRQILVKFTNESEQPVDSLGVDIVSGDTTLFTVGDFSPEVYLPPNDSVVSDVELIPVVDKTGSTRLICSLTLPPGYTNDGDSNKVALVNVTAERELEVLQTFQSSWVEEGGYKYSYMLTMKSANVRVTLWELSFELPLGARVSDTWYETQKNWLEKRVDGEMVYLTNKSGHTIDPGIELPLQIQLVYPEQSPAYEYIYSLSLRQLQK</sequence>
<dbReference type="AlphaFoldDB" id="A0A1B8YLH6"/>
<dbReference type="RefSeq" id="WP_065389368.1">
    <property type="nucleotide sequence ID" value="NZ_CAWMQN010000019.1"/>
</dbReference>
<evidence type="ECO:0000313" key="2">
    <source>
        <dbReference type="Proteomes" id="UP000092665"/>
    </source>
</evidence>
<dbReference type="PATRIC" id="fig|29488.15.peg.998"/>
<organism evidence="1 2">
    <name type="scientific">Photorhabdus namnaonensis</name>
    <dbReference type="NCBI Taxonomy" id="1851568"/>
    <lineage>
        <taxon>Bacteria</taxon>
        <taxon>Pseudomonadati</taxon>
        <taxon>Pseudomonadota</taxon>
        <taxon>Gammaproteobacteria</taxon>
        <taxon>Enterobacterales</taxon>
        <taxon>Morganellaceae</taxon>
        <taxon>Photorhabdus</taxon>
    </lineage>
</organism>